<gene>
    <name evidence="2" type="ORF">AVEN_251323_1</name>
</gene>
<organism evidence="2 3">
    <name type="scientific">Araneus ventricosus</name>
    <name type="common">Orbweaver spider</name>
    <name type="synonym">Epeira ventricosa</name>
    <dbReference type="NCBI Taxonomy" id="182803"/>
    <lineage>
        <taxon>Eukaryota</taxon>
        <taxon>Metazoa</taxon>
        <taxon>Ecdysozoa</taxon>
        <taxon>Arthropoda</taxon>
        <taxon>Chelicerata</taxon>
        <taxon>Arachnida</taxon>
        <taxon>Araneae</taxon>
        <taxon>Araneomorphae</taxon>
        <taxon>Entelegynae</taxon>
        <taxon>Araneoidea</taxon>
        <taxon>Araneidae</taxon>
        <taxon>Araneus</taxon>
    </lineage>
</organism>
<dbReference type="Proteomes" id="UP000499080">
    <property type="component" value="Unassembled WGS sequence"/>
</dbReference>
<feature type="compositionally biased region" description="Basic and acidic residues" evidence="1">
    <location>
        <begin position="46"/>
        <end position="60"/>
    </location>
</feature>
<comment type="caution">
    <text evidence="2">The sequence shown here is derived from an EMBL/GenBank/DDBJ whole genome shotgun (WGS) entry which is preliminary data.</text>
</comment>
<dbReference type="EMBL" id="BGPR01015149">
    <property type="protein sequence ID" value="GBN68184.1"/>
    <property type="molecule type" value="Genomic_DNA"/>
</dbReference>
<proteinExistence type="predicted"/>
<protein>
    <submittedName>
        <fullName evidence="2">Uncharacterized protein</fullName>
    </submittedName>
</protein>
<feature type="region of interest" description="Disordered" evidence="1">
    <location>
        <begin position="31"/>
        <end position="81"/>
    </location>
</feature>
<evidence type="ECO:0000313" key="2">
    <source>
        <dbReference type="EMBL" id="GBN68184.1"/>
    </source>
</evidence>
<accession>A0A4Y2QXP7</accession>
<reference evidence="2 3" key="1">
    <citation type="journal article" date="2019" name="Sci. Rep.">
        <title>Orb-weaving spider Araneus ventricosus genome elucidates the spidroin gene catalogue.</title>
        <authorList>
            <person name="Kono N."/>
            <person name="Nakamura H."/>
            <person name="Ohtoshi R."/>
            <person name="Moran D.A.P."/>
            <person name="Shinohara A."/>
            <person name="Yoshida Y."/>
            <person name="Fujiwara M."/>
            <person name="Mori M."/>
            <person name="Tomita M."/>
            <person name="Arakawa K."/>
        </authorList>
    </citation>
    <scope>NUCLEOTIDE SEQUENCE [LARGE SCALE GENOMIC DNA]</scope>
</reference>
<evidence type="ECO:0000256" key="1">
    <source>
        <dbReference type="SAM" id="MobiDB-lite"/>
    </source>
</evidence>
<evidence type="ECO:0000313" key="3">
    <source>
        <dbReference type="Proteomes" id="UP000499080"/>
    </source>
</evidence>
<dbReference type="AlphaFoldDB" id="A0A4Y2QXP7"/>
<name>A0A4Y2QXP7_ARAVE</name>
<sequence>MTRTTPEMPHCSPDFHDVPSERRFIRVRIDEQQSGGYSVEPGFEPGDSKAETLPIGHRDPSVINNKQQSCGGGCGAGRVDPPPPCRGKFWIRVSNRS</sequence>
<keyword evidence="3" id="KW-1185">Reference proteome</keyword>